<dbReference type="InterPro" id="IPR036188">
    <property type="entry name" value="FAD/NAD-bd_sf"/>
</dbReference>
<protein>
    <submittedName>
        <fullName evidence="3">FAD-binding oxidoreductase</fullName>
    </submittedName>
</protein>
<dbReference type="GO" id="GO:0016491">
    <property type="term" value="F:oxidoreductase activity"/>
    <property type="evidence" value="ECO:0007669"/>
    <property type="project" value="UniProtKB-KW"/>
</dbReference>
<evidence type="ECO:0000259" key="2">
    <source>
        <dbReference type="Pfam" id="PF01266"/>
    </source>
</evidence>
<accession>A0AAE2W091</accession>
<gene>
    <name evidence="3" type="ORF">JQV55_16135</name>
</gene>
<dbReference type="EMBL" id="JAFBRM010000004">
    <property type="protein sequence ID" value="MBM1715101.1"/>
    <property type="molecule type" value="Genomic_DNA"/>
</dbReference>
<comment type="caution">
    <text evidence="3">The sequence shown here is derived from an EMBL/GenBank/DDBJ whole genome shotgun (WGS) entry which is preliminary data.</text>
</comment>
<dbReference type="PANTHER" id="PTHR13847">
    <property type="entry name" value="SARCOSINE DEHYDROGENASE-RELATED"/>
    <property type="match status" value="1"/>
</dbReference>
<dbReference type="RefSeq" id="WP_203242987.1">
    <property type="nucleotide sequence ID" value="NZ_JAFBRH010000004.1"/>
</dbReference>
<dbReference type="GO" id="GO:0005737">
    <property type="term" value="C:cytoplasm"/>
    <property type="evidence" value="ECO:0007669"/>
    <property type="project" value="TreeGrafter"/>
</dbReference>
<dbReference type="InterPro" id="IPR006076">
    <property type="entry name" value="FAD-dep_OxRdtase"/>
</dbReference>
<proteinExistence type="predicted"/>
<dbReference type="PANTHER" id="PTHR13847:SF287">
    <property type="entry name" value="FAD-DEPENDENT OXIDOREDUCTASE DOMAIN-CONTAINING PROTEIN 1"/>
    <property type="match status" value="1"/>
</dbReference>
<dbReference type="Pfam" id="PF01266">
    <property type="entry name" value="DAO"/>
    <property type="match status" value="1"/>
</dbReference>
<evidence type="ECO:0000313" key="4">
    <source>
        <dbReference type="Proteomes" id="UP000732193"/>
    </source>
</evidence>
<dbReference type="SUPFAM" id="SSF51905">
    <property type="entry name" value="FAD/NAD(P)-binding domain"/>
    <property type="match status" value="1"/>
</dbReference>
<keyword evidence="4" id="KW-1185">Reference proteome</keyword>
<keyword evidence="1" id="KW-0560">Oxidoreductase</keyword>
<name>A0AAE2W091_9RHOB</name>
<organism evidence="3 4">
    <name type="scientific">Sulfitobacter geojensis</name>
    <dbReference type="NCBI Taxonomy" id="1342299"/>
    <lineage>
        <taxon>Bacteria</taxon>
        <taxon>Pseudomonadati</taxon>
        <taxon>Pseudomonadota</taxon>
        <taxon>Alphaproteobacteria</taxon>
        <taxon>Rhodobacterales</taxon>
        <taxon>Roseobacteraceae</taxon>
        <taxon>Sulfitobacter</taxon>
    </lineage>
</organism>
<dbReference type="Gene3D" id="3.50.50.60">
    <property type="entry name" value="FAD/NAD(P)-binding domain"/>
    <property type="match status" value="1"/>
</dbReference>
<dbReference type="Gene3D" id="3.30.9.10">
    <property type="entry name" value="D-Amino Acid Oxidase, subunit A, domain 2"/>
    <property type="match status" value="1"/>
</dbReference>
<evidence type="ECO:0000256" key="1">
    <source>
        <dbReference type="ARBA" id="ARBA00023002"/>
    </source>
</evidence>
<dbReference type="Proteomes" id="UP000732193">
    <property type="component" value="Unassembled WGS sequence"/>
</dbReference>
<dbReference type="AlphaFoldDB" id="A0AAE2W091"/>
<sequence>MIQPTDQAPSKGGDFDCIVIGAGIAGASVAAELAQKMSVVLIERESQPGYHTTGRSAALYTVAYGPPVIRALTRASGAFFHTPQSPYLSDPLLSPRGVVFVARADQAQAMAALKSELGDAVDPLDASDVSRMVPLLRQGYGAAGLFDKTASDIDVHALHQHYLRAFKAAGGRLVARADVTAISQNNAWIVDTKGGRFTSAVIVNAAGAWADEIATLAGVAPRGLTPKQRTAMIIAPPANVTPDSWPMVVDVEEQFYLKPDAGKLLISPADAEPSAPCDAQPDELWVAHCVDRIERAFDLSVRRIENKWAGLRSFLPSGCPLAAYDDQAVGFFWLAGQGGYGIQTAPALARAAAALVQGDPIPQDMADEGVTAASLCVDPSVNVTEQVAS</sequence>
<reference evidence="3 4" key="1">
    <citation type="submission" date="2021-01" db="EMBL/GenBank/DDBJ databases">
        <title>Diatom-associated Roseobacters Show Island Model of Population Structure.</title>
        <authorList>
            <person name="Qu L."/>
            <person name="Feng X."/>
            <person name="Chen Y."/>
            <person name="Li L."/>
            <person name="Wang X."/>
            <person name="Hu Z."/>
            <person name="Wang H."/>
            <person name="Luo H."/>
        </authorList>
    </citation>
    <scope>NUCLEOTIDE SEQUENCE [LARGE SCALE GENOMIC DNA]</scope>
    <source>
        <strain evidence="3 4">TR60-84</strain>
    </source>
</reference>
<feature type="domain" description="FAD dependent oxidoreductase" evidence="2">
    <location>
        <begin position="16"/>
        <end position="355"/>
    </location>
</feature>
<evidence type="ECO:0000313" key="3">
    <source>
        <dbReference type="EMBL" id="MBM1715101.1"/>
    </source>
</evidence>